<dbReference type="EMBL" id="MSFI01000031">
    <property type="protein sequence ID" value="OMP65730.1"/>
    <property type="molecule type" value="Genomic_DNA"/>
</dbReference>
<dbReference type="GO" id="GO:0005524">
    <property type="term" value="F:ATP binding"/>
    <property type="evidence" value="ECO:0007669"/>
    <property type="project" value="InterPro"/>
</dbReference>
<gene>
    <name evidence="2" type="ORF">BTO28_15805</name>
</gene>
<dbReference type="STRING" id="1714355.BTO28_15805"/>
<dbReference type="GO" id="GO:0006281">
    <property type="term" value="P:DNA repair"/>
    <property type="evidence" value="ECO:0007669"/>
    <property type="project" value="InterPro"/>
</dbReference>
<comment type="caution">
    <text evidence="2">The sequence shown here is derived from an EMBL/GenBank/DDBJ whole genome shotgun (WGS) entry which is preliminary data.</text>
</comment>
<dbReference type="OrthoDB" id="9802472at2"/>
<name>A0A1V2A479_9BACI</name>
<dbReference type="AlphaFoldDB" id="A0A1V2A479"/>
<dbReference type="RefSeq" id="WP_076768062.1">
    <property type="nucleotide sequence ID" value="NZ_MSFI01000031.1"/>
</dbReference>
<evidence type="ECO:0000259" key="1">
    <source>
        <dbReference type="PROSITE" id="PS50160"/>
    </source>
</evidence>
<evidence type="ECO:0000313" key="2">
    <source>
        <dbReference type="EMBL" id="OMP65730.1"/>
    </source>
</evidence>
<keyword evidence="3" id="KW-1185">Reference proteome</keyword>
<dbReference type="Proteomes" id="UP000188613">
    <property type="component" value="Unassembled WGS sequence"/>
</dbReference>
<dbReference type="Pfam" id="PF01068">
    <property type="entry name" value="DNA_ligase_A_M"/>
    <property type="match status" value="1"/>
</dbReference>
<sequence length="255" mass="29432">MKIIKPMLLTSDDNVFSDADWIFEPKYDGYRLLVGNKYSYTKFGTVTTTRLPELQFDLGYDVLLDGELITPSTNAPDNHAGSTSRFHGNMEQPIYFMAFDLLEQDHASIMTLPIERRKELLSKVIRDINSPYIKQILHIPEEGERLFSVMKENNMEGMIAKKKGTPYLPGIRSPDWRNIICWTQHDVFIKKITLRPLSAQLFDSQSNYIGTVWDGFTKEIKSELYSKSPPFSCKVKARGWTSGHQLRLPQIIEIY</sequence>
<dbReference type="Gene3D" id="3.30.470.30">
    <property type="entry name" value="DNA ligase/mRNA capping enzyme"/>
    <property type="match status" value="1"/>
</dbReference>
<evidence type="ECO:0000313" key="3">
    <source>
        <dbReference type="Proteomes" id="UP000188613"/>
    </source>
</evidence>
<organism evidence="2 3">
    <name type="scientific">Domibacillus epiphyticus</name>
    <dbReference type="NCBI Taxonomy" id="1714355"/>
    <lineage>
        <taxon>Bacteria</taxon>
        <taxon>Bacillati</taxon>
        <taxon>Bacillota</taxon>
        <taxon>Bacilli</taxon>
        <taxon>Bacillales</taxon>
        <taxon>Bacillaceae</taxon>
        <taxon>Domibacillus</taxon>
    </lineage>
</organism>
<feature type="domain" description="ATP-dependent DNA ligase family profile" evidence="1">
    <location>
        <begin position="87"/>
        <end position="179"/>
    </location>
</feature>
<protein>
    <recommendedName>
        <fullName evidence="1">ATP-dependent DNA ligase family profile domain-containing protein</fullName>
    </recommendedName>
</protein>
<proteinExistence type="predicted"/>
<dbReference type="GO" id="GO:0003910">
    <property type="term" value="F:DNA ligase (ATP) activity"/>
    <property type="evidence" value="ECO:0007669"/>
    <property type="project" value="InterPro"/>
</dbReference>
<dbReference type="Gene3D" id="3.30.1490.70">
    <property type="match status" value="1"/>
</dbReference>
<dbReference type="InterPro" id="IPR012310">
    <property type="entry name" value="DNA_ligase_ATP-dep_cent"/>
</dbReference>
<dbReference type="GO" id="GO:0006310">
    <property type="term" value="P:DNA recombination"/>
    <property type="evidence" value="ECO:0007669"/>
    <property type="project" value="InterPro"/>
</dbReference>
<accession>A0A1V2A479</accession>
<reference evidence="2 3" key="1">
    <citation type="submission" date="2016-12" db="EMBL/GenBank/DDBJ databases">
        <title>Domibacillus sp. SAB 38T whole genome sequencing.</title>
        <authorList>
            <person name="Verma A."/>
            <person name="Ojha A.K."/>
            <person name="Krishnamurthi S."/>
        </authorList>
    </citation>
    <scope>NUCLEOTIDE SEQUENCE [LARGE SCALE GENOMIC DNA]</scope>
    <source>
        <strain evidence="2 3">SAB 38</strain>
    </source>
</reference>
<dbReference type="SUPFAM" id="SSF56091">
    <property type="entry name" value="DNA ligase/mRNA capping enzyme, catalytic domain"/>
    <property type="match status" value="1"/>
</dbReference>
<dbReference type="PROSITE" id="PS50160">
    <property type="entry name" value="DNA_LIGASE_A3"/>
    <property type="match status" value="1"/>
</dbReference>